<dbReference type="KEGG" id="ahk:NCTC10172_01221"/>
<dbReference type="RefSeq" id="WP_035370029.1">
    <property type="nucleotide sequence ID" value="NZ_LR215050.1"/>
</dbReference>
<dbReference type="AlphaFoldDB" id="A0A449BL55"/>
<name>A0A449BL55_9MOLU</name>
<sequence length="196" mass="23286">MTTKELIYKNAIELFSQYGYQNLGMRDLAKSAGIKASSIYNHYKSKEDILLDIANELVNELKENVYPLYKVTDLSPKEFFKNISLKTNQFFEQKHINTLTGILIPEEFSSQRLKKLLHEEFIVKPRTAYTYYFKSLMDKGLMRTEDPKLAAKMYHSFFVYHFYEKYLTNDPEGFLVKDESIFVNHIDLFMKYFDIK</sequence>
<proteinExistence type="predicted"/>
<dbReference type="PANTHER" id="PTHR43479">
    <property type="entry name" value="ACREF/ENVCD OPERON REPRESSOR-RELATED"/>
    <property type="match status" value="1"/>
</dbReference>
<reference evidence="4 5" key="1">
    <citation type="submission" date="2019-01" db="EMBL/GenBank/DDBJ databases">
        <authorList>
            <consortium name="Pathogen Informatics"/>
        </authorList>
    </citation>
    <scope>NUCLEOTIDE SEQUENCE [LARGE SCALE GENOMIC DNA]</scope>
    <source>
        <strain evidence="4 5">NCTC10172</strain>
    </source>
</reference>
<gene>
    <name evidence="4" type="ORF">NCTC10172_01221</name>
</gene>
<dbReference type="SUPFAM" id="SSF46689">
    <property type="entry name" value="Homeodomain-like"/>
    <property type="match status" value="1"/>
</dbReference>
<dbReference type="STRING" id="1408416.GCA_000702765_01298"/>
<dbReference type="InterPro" id="IPR001647">
    <property type="entry name" value="HTH_TetR"/>
</dbReference>
<accession>A0A449BL55</accession>
<protein>
    <submittedName>
        <fullName evidence="4">DNA-binding transcriptional repressor AcrR</fullName>
    </submittedName>
</protein>
<evidence type="ECO:0000256" key="1">
    <source>
        <dbReference type="ARBA" id="ARBA00023125"/>
    </source>
</evidence>
<dbReference type="Pfam" id="PF00440">
    <property type="entry name" value="TetR_N"/>
    <property type="match status" value="1"/>
</dbReference>
<dbReference type="PANTHER" id="PTHR43479:SF11">
    <property type="entry name" value="ACREF_ENVCD OPERON REPRESSOR-RELATED"/>
    <property type="match status" value="1"/>
</dbReference>
<dbReference type="Gene3D" id="1.10.357.10">
    <property type="entry name" value="Tetracycline Repressor, domain 2"/>
    <property type="match status" value="1"/>
</dbReference>
<dbReference type="EMBL" id="LR215050">
    <property type="protein sequence ID" value="VEU83164.1"/>
    <property type="molecule type" value="Genomic_DNA"/>
</dbReference>
<keyword evidence="1 2" id="KW-0238">DNA-binding</keyword>
<dbReference type="PRINTS" id="PR00455">
    <property type="entry name" value="HTHTETR"/>
</dbReference>
<evidence type="ECO:0000313" key="5">
    <source>
        <dbReference type="Proteomes" id="UP000290909"/>
    </source>
</evidence>
<evidence type="ECO:0000256" key="2">
    <source>
        <dbReference type="PROSITE-ProRule" id="PRU00335"/>
    </source>
</evidence>
<dbReference type="GO" id="GO:0003677">
    <property type="term" value="F:DNA binding"/>
    <property type="evidence" value="ECO:0007669"/>
    <property type="project" value="UniProtKB-UniRule"/>
</dbReference>
<keyword evidence="5" id="KW-1185">Reference proteome</keyword>
<dbReference type="PROSITE" id="PS50977">
    <property type="entry name" value="HTH_TETR_2"/>
    <property type="match status" value="1"/>
</dbReference>
<dbReference type="InterPro" id="IPR009057">
    <property type="entry name" value="Homeodomain-like_sf"/>
</dbReference>
<organism evidence="4 5">
    <name type="scientific">Acholeplasma hippikon</name>
    <dbReference type="NCBI Taxonomy" id="264636"/>
    <lineage>
        <taxon>Bacteria</taxon>
        <taxon>Bacillati</taxon>
        <taxon>Mycoplasmatota</taxon>
        <taxon>Mollicutes</taxon>
        <taxon>Acholeplasmatales</taxon>
        <taxon>Acholeplasmataceae</taxon>
        <taxon>Acholeplasma</taxon>
    </lineage>
</organism>
<evidence type="ECO:0000259" key="3">
    <source>
        <dbReference type="PROSITE" id="PS50977"/>
    </source>
</evidence>
<evidence type="ECO:0000313" key="4">
    <source>
        <dbReference type="EMBL" id="VEU83164.1"/>
    </source>
</evidence>
<feature type="DNA-binding region" description="H-T-H motif" evidence="2">
    <location>
        <begin position="24"/>
        <end position="43"/>
    </location>
</feature>
<dbReference type="Proteomes" id="UP000290909">
    <property type="component" value="Chromosome"/>
</dbReference>
<feature type="domain" description="HTH tetR-type" evidence="3">
    <location>
        <begin position="1"/>
        <end position="61"/>
    </location>
</feature>
<dbReference type="InterPro" id="IPR050624">
    <property type="entry name" value="HTH-type_Tx_Regulator"/>
</dbReference>